<evidence type="ECO:0000313" key="1">
    <source>
        <dbReference type="EMBL" id="AEJ81504.1"/>
    </source>
</evidence>
<dbReference type="InterPro" id="IPR038563">
    <property type="entry name" value="Endonuclease_7_sf"/>
</dbReference>
<dbReference type="EMBL" id="HQ728265">
    <property type="protein sequence ID" value="AEJ81504.1"/>
    <property type="molecule type" value="Genomic_DNA"/>
</dbReference>
<organism evidence="1 2">
    <name type="scientific">Erwinia phage vB_EamP-L1</name>
    <dbReference type="NCBI Taxonomy" id="1051673"/>
    <lineage>
        <taxon>Viruses</taxon>
        <taxon>Duplodnaviria</taxon>
        <taxon>Heunggongvirae</taxon>
        <taxon>Uroviricota</taxon>
        <taxon>Caudoviricetes</taxon>
        <taxon>Autographivirales</taxon>
        <taxon>Autotranscriptaviridae</taxon>
        <taxon>Studiervirinae</taxon>
        <taxon>Elunavirus</taxon>
        <taxon>Elunavirus L1</taxon>
    </lineage>
</organism>
<reference evidence="1 2" key="1">
    <citation type="journal article" date="2011" name="Appl. Environ. Microbiol.">
        <title>Novel Virulent and Broad-Host-Range Erwinia amylovora Bacteriophages Reveal a High Degree of Mosaicism and a Relationship to Enterobacteriaceae Phages.</title>
        <authorList>
            <person name="Born Y."/>
            <person name="Fieseler L."/>
            <person name="Marazzi J."/>
            <person name="Lurz R."/>
            <person name="Duffy B."/>
            <person name="Loessner M.J."/>
        </authorList>
    </citation>
    <scope>NUCLEOTIDE SEQUENCE [LARGE SCALE GENOMIC DNA]</scope>
</reference>
<dbReference type="KEGG" id="vg:14011151"/>
<dbReference type="Proteomes" id="UP000008891">
    <property type="component" value="Segment"/>
</dbReference>
<dbReference type="InterPro" id="IPR004211">
    <property type="entry name" value="Endonuclease_7"/>
</dbReference>
<dbReference type="GeneID" id="14011151"/>
<proteinExistence type="predicted"/>
<dbReference type="InterPro" id="IPR044925">
    <property type="entry name" value="His-Me_finger_sf"/>
</dbReference>
<dbReference type="OrthoDB" id="27676at10239"/>
<dbReference type="Gene3D" id="3.40.1800.10">
    <property type="entry name" value="His-Me finger endonucleases"/>
    <property type="match status" value="1"/>
</dbReference>
<sequence>MKIGSKEFRATPEGKRWTKDQNLKSKYGISLLDYEALLVAQDYKCAICAKPHEDTKFGVLCVDHNHSTGKLRELLCRNCNMVIGNVGECIDKLRGMIKYLEVHNGISKPEY</sequence>
<dbReference type="Pfam" id="PF02945">
    <property type="entry name" value="Endonuclease_7"/>
    <property type="match status" value="1"/>
</dbReference>
<dbReference type="SUPFAM" id="SSF54060">
    <property type="entry name" value="His-Me finger endonucleases"/>
    <property type="match status" value="1"/>
</dbReference>
<evidence type="ECO:0000313" key="2">
    <source>
        <dbReference type="Proteomes" id="UP000008891"/>
    </source>
</evidence>
<name>G0YQ77_9CAUD</name>
<protein>
    <submittedName>
        <fullName evidence="1">Gp13.5</fullName>
    </submittedName>
</protein>
<keyword evidence="2" id="KW-1185">Reference proteome</keyword>
<dbReference type="RefSeq" id="YP_007005460.1">
    <property type="nucleotide sequence ID" value="NC_019510.1"/>
</dbReference>
<accession>G0YQ77</accession>